<dbReference type="PANTHER" id="PTHR45729">
    <property type="entry name" value="RABPHILIN, ISOFORM A"/>
    <property type="match status" value="1"/>
</dbReference>
<keyword evidence="4" id="KW-1185">Reference proteome</keyword>
<sequence length="61" mass="7062">VSVCDEDKLTHNEFIGESRVALRRVKPDQTKHFNICLEHPPPVRKRENKTQEYGEAGENSK</sequence>
<feature type="non-terminal residue" evidence="3">
    <location>
        <position position="1"/>
    </location>
</feature>
<dbReference type="Gene3D" id="2.60.40.150">
    <property type="entry name" value="C2 domain"/>
    <property type="match status" value="1"/>
</dbReference>
<evidence type="ECO:0000256" key="1">
    <source>
        <dbReference type="ARBA" id="ARBA00022723"/>
    </source>
</evidence>
<name>A0ABV0MKB0_9TELE</name>
<dbReference type="Proteomes" id="UP001476798">
    <property type="component" value="Unassembled WGS sequence"/>
</dbReference>
<reference evidence="3 4" key="1">
    <citation type="submission" date="2021-06" db="EMBL/GenBank/DDBJ databases">
        <authorList>
            <person name="Palmer J.M."/>
        </authorList>
    </citation>
    <scope>NUCLEOTIDE SEQUENCE [LARGE SCALE GENOMIC DNA]</scope>
    <source>
        <strain evidence="3 4">GA_2019</strain>
        <tissue evidence="3">Muscle</tissue>
    </source>
</reference>
<proteinExistence type="predicted"/>
<evidence type="ECO:0000313" key="4">
    <source>
        <dbReference type="Proteomes" id="UP001476798"/>
    </source>
</evidence>
<keyword evidence="1" id="KW-0479">Metal-binding</keyword>
<accession>A0ABV0MKB0</accession>
<evidence type="ECO:0000313" key="3">
    <source>
        <dbReference type="EMBL" id="MEQ2159505.1"/>
    </source>
</evidence>
<evidence type="ECO:0000256" key="2">
    <source>
        <dbReference type="SAM" id="MobiDB-lite"/>
    </source>
</evidence>
<dbReference type="SUPFAM" id="SSF49562">
    <property type="entry name" value="C2 domain (Calcium/lipid-binding domain, CaLB)"/>
    <property type="match status" value="1"/>
</dbReference>
<dbReference type="EMBL" id="JAHRIO010002560">
    <property type="protein sequence ID" value="MEQ2159505.1"/>
    <property type="molecule type" value="Genomic_DNA"/>
</dbReference>
<dbReference type="InterPro" id="IPR043566">
    <property type="entry name" value="Rabphilin/DOC2/Noc2"/>
</dbReference>
<dbReference type="InterPro" id="IPR035892">
    <property type="entry name" value="C2_domain_sf"/>
</dbReference>
<organism evidence="3 4">
    <name type="scientific">Goodea atripinnis</name>
    <dbReference type="NCBI Taxonomy" id="208336"/>
    <lineage>
        <taxon>Eukaryota</taxon>
        <taxon>Metazoa</taxon>
        <taxon>Chordata</taxon>
        <taxon>Craniata</taxon>
        <taxon>Vertebrata</taxon>
        <taxon>Euteleostomi</taxon>
        <taxon>Actinopterygii</taxon>
        <taxon>Neopterygii</taxon>
        <taxon>Teleostei</taxon>
        <taxon>Neoteleostei</taxon>
        <taxon>Acanthomorphata</taxon>
        <taxon>Ovalentaria</taxon>
        <taxon>Atherinomorphae</taxon>
        <taxon>Cyprinodontiformes</taxon>
        <taxon>Goodeidae</taxon>
        <taxon>Goodea</taxon>
    </lineage>
</organism>
<gene>
    <name evidence="3" type="primary">DOC2A</name>
    <name evidence="3" type="ORF">GOODEAATRI_023739</name>
</gene>
<comment type="caution">
    <text evidence="3">The sequence shown here is derived from an EMBL/GenBank/DDBJ whole genome shotgun (WGS) entry which is preliminary data.</text>
</comment>
<protein>
    <submittedName>
        <fullName evidence="3">Double C2-like domain-containing protein alpha</fullName>
    </submittedName>
</protein>
<dbReference type="PANTHER" id="PTHR45729:SF1">
    <property type="entry name" value="DOUBLE C2-LIKE DOMAIN-CONTAINING PROTEIN ALPHA"/>
    <property type="match status" value="1"/>
</dbReference>
<feature type="region of interest" description="Disordered" evidence="2">
    <location>
        <begin position="34"/>
        <end position="61"/>
    </location>
</feature>
<feature type="compositionally biased region" description="Basic and acidic residues" evidence="2">
    <location>
        <begin position="44"/>
        <end position="61"/>
    </location>
</feature>